<gene>
    <name evidence="1" type="ORF">G5A70_10340</name>
</gene>
<keyword evidence="2" id="KW-1185">Reference proteome</keyword>
<sequence>MYQRQIIYEQLQEKESAIWSLFLASGYLKVEQVEFQKTGRVLYSLSLTNREVRMMFETIIQSWFADYDSGYNDFVKALLSDDVKAMNVYMNRVAVTTFRFFDTGRKISVSHDPDSERRLEDTAKNALKQIDEKKYAAILASKGIPQEKIRKYGFAFCGKEIFIGKE</sequence>
<dbReference type="Proteomes" id="UP000822142">
    <property type="component" value="Unassembled WGS sequence"/>
</dbReference>
<reference evidence="1 2" key="1">
    <citation type="journal article" date="2020" name="Cell Host Microbe">
        <title>Functional and Genomic Variation between Human-Derived Isolates of Lachnospiraceae Reveals Inter- and Intra-Species Diversity.</title>
        <authorList>
            <person name="Sorbara M.T."/>
            <person name="Littmann E.R."/>
            <person name="Fontana E."/>
            <person name="Moody T.U."/>
            <person name="Kohout C.E."/>
            <person name="Gjonbalaj M."/>
            <person name="Eaton V."/>
            <person name="Seok R."/>
            <person name="Leiner I.M."/>
            <person name="Pamer E.G."/>
        </authorList>
    </citation>
    <scope>NUCLEOTIDE SEQUENCE [LARGE SCALE GENOMIC DNA]</scope>
    <source>
        <strain evidence="1 2">MSK.15.26</strain>
    </source>
</reference>
<name>A0ABX2IBW6_BLAHA</name>
<organism evidence="1 2">
    <name type="scientific">Blautia hansenii</name>
    <name type="common">Ruminococcus hansenii</name>
    <dbReference type="NCBI Taxonomy" id="1322"/>
    <lineage>
        <taxon>Bacteria</taxon>
        <taxon>Bacillati</taxon>
        <taxon>Bacillota</taxon>
        <taxon>Clostridia</taxon>
        <taxon>Lachnospirales</taxon>
        <taxon>Lachnospiraceae</taxon>
        <taxon>Blautia</taxon>
    </lineage>
</organism>
<comment type="caution">
    <text evidence="1">The sequence shown here is derived from an EMBL/GenBank/DDBJ whole genome shotgun (WGS) entry which is preliminary data.</text>
</comment>
<evidence type="ECO:0000313" key="1">
    <source>
        <dbReference type="EMBL" id="NSJ86557.1"/>
    </source>
</evidence>
<dbReference type="Pfam" id="PF08011">
    <property type="entry name" value="PDDEXK_9"/>
    <property type="match status" value="1"/>
</dbReference>
<proteinExistence type="predicted"/>
<dbReference type="InterPro" id="IPR012547">
    <property type="entry name" value="PDDEXK_9"/>
</dbReference>
<protein>
    <submittedName>
        <fullName evidence="1">Uncharacterized protein</fullName>
    </submittedName>
</protein>
<accession>A0ABX2IBW6</accession>
<evidence type="ECO:0000313" key="2">
    <source>
        <dbReference type="Proteomes" id="UP000822142"/>
    </source>
</evidence>
<dbReference type="EMBL" id="JAAITA010000013">
    <property type="protein sequence ID" value="NSJ86557.1"/>
    <property type="molecule type" value="Genomic_DNA"/>
</dbReference>